<reference evidence="7 8" key="1">
    <citation type="submission" date="2023-04" db="EMBL/GenBank/DDBJ databases">
        <authorList>
            <person name="Hsu D."/>
        </authorList>
    </citation>
    <scope>NUCLEOTIDE SEQUENCE [LARGE SCALE GENOMIC DNA]</scope>
    <source>
        <strain evidence="7 8">MK1</strain>
    </source>
</reference>
<keyword evidence="3" id="KW-0133">Cell shape</keyword>
<comment type="similarity">
    <text evidence="1">Belongs to the FemABX family.</text>
</comment>
<dbReference type="EMBL" id="CP121694">
    <property type="protein sequence ID" value="WRO20795.1"/>
    <property type="molecule type" value="Genomic_DNA"/>
</dbReference>
<evidence type="ECO:0000256" key="5">
    <source>
        <dbReference type="ARBA" id="ARBA00023315"/>
    </source>
</evidence>
<gene>
    <name evidence="7" type="ORF">MFMK1_000585</name>
</gene>
<dbReference type="GO" id="GO:0008360">
    <property type="term" value="P:regulation of cell shape"/>
    <property type="evidence" value="ECO:0007669"/>
    <property type="project" value="UniProtKB-KW"/>
</dbReference>
<dbReference type="Proteomes" id="UP001329915">
    <property type="component" value="Chromosome"/>
</dbReference>
<evidence type="ECO:0000256" key="6">
    <source>
        <dbReference type="ARBA" id="ARBA00023316"/>
    </source>
</evidence>
<dbReference type="AlphaFoldDB" id="A0AAU0UKR9"/>
<dbReference type="InterPro" id="IPR003447">
    <property type="entry name" value="FEMABX"/>
</dbReference>
<dbReference type="Gene3D" id="3.40.630.30">
    <property type="match status" value="2"/>
</dbReference>
<dbReference type="PANTHER" id="PTHR36174:SF1">
    <property type="entry name" value="LIPID II:GLYCINE GLYCYLTRANSFERASE"/>
    <property type="match status" value="1"/>
</dbReference>
<keyword evidence="6" id="KW-0961">Cell wall biogenesis/degradation</keyword>
<dbReference type="GO" id="GO:0071555">
    <property type="term" value="P:cell wall organization"/>
    <property type="evidence" value="ECO:0007669"/>
    <property type="project" value="UniProtKB-KW"/>
</dbReference>
<dbReference type="PANTHER" id="PTHR36174">
    <property type="entry name" value="LIPID II:GLYCINE GLYCYLTRANSFERASE"/>
    <property type="match status" value="1"/>
</dbReference>
<dbReference type="GO" id="GO:0009252">
    <property type="term" value="P:peptidoglycan biosynthetic process"/>
    <property type="evidence" value="ECO:0007669"/>
    <property type="project" value="UniProtKB-KW"/>
</dbReference>
<evidence type="ECO:0000256" key="2">
    <source>
        <dbReference type="ARBA" id="ARBA00022679"/>
    </source>
</evidence>
<keyword evidence="4" id="KW-0573">Peptidoglycan synthesis</keyword>
<organism evidence="7 8">
    <name type="scientific">Metallumcola ferriviriculae</name>
    <dbReference type="NCBI Taxonomy" id="3039180"/>
    <lineage>
        <taxon>Bacteria</taxon>
        <taxon>Bacillati</taxon>
        <taxon>Bacillota</taxon>
        <taxon>Clostridia</taxon>
        <taxon>Neomoorellales</taxon>
        <taxon>Desulfitibacteraceae</taxon>
        <taxon>Metallumcola</taxon>
    </lineage>
</organism>
<dbReference type="GO" id="GO:0016755">
    <property type="term" value="F:aminoacyltransferase activity"/>
    <property type="evidence" value="ECO:0007669"/>
    <property type="project" value="InterPro"/>
</dbReference>
<evidence type="ECO:0000313" key="7">
    <source>
        <dbReference type="EMBL" id="WRO20795.1"/>
    </source>
</evidence>
<dbReference type="RefSeq" id="WP_366923673.1">
    <property type="nucleotide sequence ID" value="NZ_CP121694.1"/>
</dbReference>
<keyword evidence="5" id="KW-0012">Acyltransferase</keyword>
<dbReference type="SUPFAM" id="SSF55729">
    <property type="entry name" value="Acyl-CoA N-acyltransferases (Nat)"/>
    <property type="match status" value="2"/>
</dbReference>
<evidence type="ECO:0000313" key="8">
    <source>
        <dbReference type="Proteomes" id="UP001329915"/>
    </source>
</evidence>
<dbReference type="PROSITE" id="PS51191">
    <property type="entry name" value="FEMABX"/>
    <property type="match status" value="1"/>
</dbReference>
<name>A0AAU0UKR9_9FIRM</name>
<keyword evidence="2" id="KW-0808">Transferase</keyword>
<evidence type="ECO:0000256" key="1">
    <source>
        <dbReference type="ARBA" id="ARBA00009943"/>
    </source>
</evidence>
<accession>A0AAU0UKR9</accession>
<dbReference type="KEGG" id="dbc:MFMK1_000585"/>
<evidence type="ECO:0000256" key="3">
    <source>
        <dbReference type="ARBA" id="ARBA00022960"/>
    </source>
</evidence>
<proteinExistence type="inferred from homology"/>
<evidence type="ECO:0000256" key="4">
    <source>
        <dbReference type="ARBA" id="ARBA00022984"/>
    </source>
</evidence>
<sequence>MTLRGRIINENDKDQFNQFIAGHPKGHILQSYQWGEVKAATGWEPLRLVIEDGGEIVAAVSLLKRRLPGMGKAIFYAPRGLVVDFSNKELFSYLLEQIAVLAKEHGAILLKIDPDIAAPNQAVEQLLQDTGFHPVGSGEGFEGVQPRYVFRLDITPSMEELFANLHSKTRYNIRLAGRRGVEVKDDCTKEDLKDFYKILKVTAERDKFLVRSYDYFEIIWDQLVENGLAKLFMAYYQGKPISGTLAFRMGHITWYLYGASSNEHRKVMPNYLLQWSMIEWAKAQGSTLYDFRGVPGHLTEDNPLYGLYRFKKGFNGDYVQFIGEYDLVYSKLYYSLWNVAEPVYYKGVRRLINLKKTLRGK</sequence>
<keyword evidence="8" id="KW-1185">Reference proteome</keyword>
<dbReference type="InterPro" id="IPR050644">
    <property type="entry name" value="PG_Glycine_Bridge_Synth"/>
</dbReference>
<protein>
    <submittedName>
        <fullName evidence="7">Peptidoglycan bridge formation glycyltransferase FemA/FemB family protein</fullName>
    </submittedName>
</protein>
<dbReference type="Pfam" id="PF02388">
    <property type="entry name" value="FemAB"/>
    <property type="match status" value="2"/>
</dbReference>
<dbReference type="InterPro" id="IPR016181">
    <property type="entry name" value="Acyl_CoA_acyltransferase"/>
</dbReference>